<evidence type="ECO:0000256" key="9">
    <source>
        <dbReference type="PROSITE-ProRule" id="PRU00124"/>
    </source>
</evidence>
<evidence type="ECO:0000256" key="2">
    <source>
        <dbReference type="ARBA" id="ARBA00022692"/>
    </source>
</evidence>
<dbReference type="CDD" id="cd00112">
    <property type="entry name" value="LDLa"/>
    <property type="match status" value="3"/>
</dbReference>
<dbReference type="InterPro" id="IPR051221">
    <property type="entry name" value="LDLR-related"/>
</dbReference>
<dbReference type="InterPro" id="IPR002172">
    <property type="entry name" value="LDrepeatLR_classA_rpt"/>
</dbReference>
<dbReference type="SUPFAM" id="SSF57424">
    <property type="entry name" value="LDL receptor-like module"/>
    <property type="match status" value="3"/>
</dbReference>
<gene>
    <name evidence="10" type="ORF">ANCDUO_27390</name>
</gene>
<keyword evidence="2" id="KW-0812">Transmembrane</keyword>
<dbReference type="EMBL" id="KN794573">
    <property type="protein sequence ID" value="KIH42624.1"/>
    <property type="molecule type" value="Genomic_DNA"/>
</dbReference>
<keyword evidence="8" id="KW-0325">Glycoprotein</keyword>
<feature type="non-terminal residue" evidence="10">
    <location>
        <position position="1"/>
    </location>
</feature>
<evidence type="ECO:0000256" key="7">
    <source>
        <dbReference type="ARBA" id="ARBA00023170"/>
    </source>
</evidence>
<dbReference type="AlphaFoldDB" id="A0A0C2F6K8"/>
<evidence type="ECO:0000256" key="1">
    <source>
        <dbReference type="ARBA" id="ARBA00004167"/>
    </source>
</evidence>
<evidence type="ECO:0000256" key="6">
    <source>
        <dbReference type="ARBA" id="ARBA00023157"/>
    </source>
</evidence>
<dbReference type="Proteomes" id="UP000054047">
    <property type="component" value="Unassembled WGS sequence"/>
</dbReference>
<feature type="disulfide bond" evidence="9">
    <location>
        <begin position="13"/>
        <end position="28"/>
    </location>
</feature>
<dbReference type="PANTHER" id="PTHR22722">
    <property type="entry name" value="LOW-DENSITY LIPOPROTEIN RECEPTOR-RELATED PROTEIN 2-RELATED"/>
    <property type="match status" value="1"/>
</dbReference>
<keyword evidence="5" id="KW-0472">Membrane</keyword>
<dbReference type="PROSITE" id="PS50068">
    <property type="entry name" value="LDLRA_2"/>
    <property type="match status" value="3"/>
</dbReference>
<accession>A0A0C2F6K8</accession>
<keyword evidence="3" id="KW-0677">Repeat</keyword>
<evidence type="ECO:0000256" key="5">
    <source>
        <dbReference type="ARBA" id="ARBA00023136"/>
    </source>
</evidence>
<feature type="disulfide bond" evidence="9">
    <location>
        <begin position="1"/>
        <end position="19"/>
    </location>
</feature>
<dbReference type="FunFam" id="4.10.400.10:FF:000113">
    <property type="entry name" value="Low-density lipoprotein receptor-related protein 8"/>
    <property type="match status" value="1"/>
</dbReference>
<evidence type="ECO:0000313" key="10">
    <source>
        <dbReference type="EMBL" id="KIH42624.1"/>
    </source>
</evidence>
<keyword evidence="4" id="KW-1133">Transmembrane helix</keyword>
<evidence type="ECO:0000256" key="8">
    <source>
        <dbReference type="ARBA" id="ARBA00023180"/>
    </source>
</evidence>
<keyword evidence="6 9" id="KW-1015">Disulfide bond</keyword>
<dbReference type="InterPro" id="IPR023415">
    <property type="entry name" value="LDLR_class-A_CS"/>
</dbReference>
<keyword evidence="7 10" id="KW-0675">Receptor</keyword>
<comment type="caution">
    <text evidence="9">Lacks conserved residue(s) required for the propagation of feature annotation.</text>
</comment>
<evidence type="ECO:0000256" key="4">
    <source>
        <dbReference type="ARBA" id="ARBA00022989"/>
    </source>
</evidence>
<dbReference type="GO" id="GO:0043235">
    <property type="term" value="C:receptor complex"/>
    <property type="evidence" value="ECO:0007669"/>
    <property type="project" value="TreeGrafter"/>
</dbReference>
<feature type="disulfide bond" evidence="9">
    <location>
        <begin position="60"/>
        <end position="75"/>
    </location>
</feature>
<reference evidence="10 11" key="1">
    <citation type="submission" date="2013-12" db="EMBL/GenBank/DDBJ databases">
        <title>Draft genome of the parsitic nematode Ancylostoma duodenale.</title>
        <authorList>
            <person name="Mitreva M."/>
        </authorList>
    </citation>
    <scope>NUCLEOTIDE SEQUENCE [LARGE SCALE GENOMIC DNA]</scope>
    <source>
        <strain evidence="10 11">Zhejiang</strain>
    </source>
</reference>
<comment type="subcellular location">
    <subcellularLocation>
        <location evidence="1">Membrane</location>
        <topology evidence="1">Single-pass membrane protein</topology>
    </subcellularLocation>
</comment>
<name>A0A0C2F6K8_9BILA</name>
<protein>
    <submittedName>
        <fullName evidence="10">Low-density lipoprotein receptor domain class A</fullName>
    </submittedName>
</protein>
<dbReference type="OrthoDB" id="9990982at2759"/>
<keyword evidence="11" id="KW-1185">Reference proteome</keyword>
<dbReference type="PRINTS" id="PR00261">
    <property type="entry name" value="LDLRECEPTOR"/>
</dbReference>
<dbReference type="PROSITE" id="PS01209">
    <property type="entry name" value="LDLRA_1"/>
    <property type="match status" value="1"/>
</dbReference>
<proteinExistence type="predicted"/>
<organism evidence="10 11">
    <name type="scientific">Ancylostoma duodenale</name>
    <dbReference type="NCBI Taxonomy" id="51022"/>
    <lineage>
        <taxon>Eukaryota</taxon>
        <taxon>Metazoa</taxon>
        <taxon>Ecdysozoa</taxon>
        <taxon>Nematoda</taxon>
        <taxon>Chromadorea</taxon>
        <taxon>Rhabditida</taxon>
        <taxon>Rhabditina</taxon>
        <taxon>Rhabditomorpha</taxon>
        <taxon>Strongyloidea</taxon>
        <taxon>Ancylostomatidae</taxon>
        <taxon>Ancylostomatinae</taxon>
        <taxon>Ancylostoma</taxon>
    </lineage>
</organism>
<sequence>CESGICIAGNLTCDLKPDCNDASDEKNCPPRDCTNTTEFDFPGLVNCEGTTQCILPQWKCDGSNDCWDNSDEKDCSEIVLPVLPGLRPCSADEFTCGRTRSCLPRGWVCDGQKDCADGSDEMDCVSMSLELVSLSPVCATRRLLSLELALHYISMLVANSRLSPPQLTQHYVGIGVVLVKCVNH</sequence>
<dbReference type="Pfam" id="PF00057">
    <property type="entry name" value="Ldl_recept_a"/>
    <property type="match status" value="3"/>
</dbReference>
<dbReference type="Gene3D" id="4.10.400.10">
    <property type="entry name" value="Low-density Lipoprotein Receptor"/>
    <property type="match status" value="3"/>
</dbReference>
<feature type="disulfide bond" evidence="9">
    <location>
        <begin position="109"/>
        <end position="124"/>
    </location>
</feature>
<dbReference type="SMART" id="SM00192">
    <property type="entry name" value="LDLa"/>
    <property type="match status" value="3"/>
</dbReference>
<evidence type="ECO:0000313" key="11">
    <source>
        <dbReference type="Proteomes" id="UP000054047"/>
    </source>
</evidence>
<dbReference type="GO" id="GO:0005886">
    <property type="term" value="C:plasma membrane"/>
    <property type="evidence" value="ECO:0007669"/>
    <property type="project" value="TreeGrafter"/>
</dbReference>
<evidence type="ECO:0000256" key="3">
    <source>
        <dbReference type="ARBA" id="ARBA00022737"/>
    </source>
</evidence>
<keyword evidence="10" id="KW-0449">Lipoprotein</keyword>
<dbReference type="InterPro" id="IPR036055">
    <property type="entry name" value="LDL_receptor-like_sf"/>
</dbReference>